<dbReference type="Pfam" id="PF11740">
    <property type="entry name" value="KfrA_N"/>
    <property type="match status" value="1"/>
</dbReference>
<dbReference type="EMBL" id="PNRG01000032">
    <property type="protein sequence ID" value="PMR78911.1"/>
    <property type="molecule type" value="Genomic_DNA"/>
</dbReference>
<proteinExistence type="predicted"/>
<feature type="compositionally biased region" description="Basic and acidic residues" evidence="1">
    <location>
        <begin position="339"/>
        <end position="360"/>
    </location>
</feature>
<feature type="compositionally biased region" description="Basic and acidic residues" evidence="1">
    <location>
        <begin position="132"/>
        <end position="141"/>
    </location>
</feature>
<feature type="region of interest" description="Disordered" evidence="1">
    <location>
        <begin position="255"/>
        <end position="280"/>
    </location>
</feature>
<dbReference type="RefSeq" id="WP_102589006.1">
    <property type="nucleotide sequence ID" value="NZ_BNAE01000001.1"/>
</dbReference>
<organism evidence="3 4">
    <name type="scientific">Halomonas urumqiensis</name>
    <dbReference type="NCBI Taxonomy" id="1684789"/>
    <lineage>
        <taxon>Bacteria</taxon>
        <taxon>Pseudomonadati</taxon>
        <taxon>Pseudomonadota</taxon>
        <taxon>Gammaproteobacteria</taxon>
        <taxon>Oceanospirillales</taxon>
        <taxon>Halomonadaceae</taxon>
        <taxon>Halomonas</taxon>
    </lineage>
</organism>
<name>A0A2N7UEV4_9GAMM</name>
<protein>
    <recommendedName>
        <fullName evidence="2">KfrA N-terminal DNA-binding domain-containing protein</fullName>
    </recommendedName>
</protein>
<comment type="caution">
    <text evidence="3">The sequence shown here is derived from an EMBL/GenBank/DDBJ whole genome shotgun (WGS) entry which is preliminary data.</text>
</comment>
<keyword evidence="4" id="KW-1185">Reference proteome</keyword>
<evidence type="ECO:0000313" key="4">
    <source>
        <dbReference type="Proteomes" id="UP000235547"/>
    </source>
</evidence>
<evidence type="ECO:0000313" key="3">
    <source>
        <dbReference type="EMBL" id="PMR78911.1"/>
    </source>
</evidence>
<dbReference type="Proteomes" id="UP000235547">
    <property type="component" value="Unassembled WGS sequence"/>
</dbReference>
<dbReference type="OrthoDB" id="583532at2"/>
<sequence length="360" mass="41014">MARSGVQYEDVQRAIDDLLARGETPSVQKIREVLGTGSFTTISDHLREWRAHREANRDVPPPRGMPAALQELAETLWQSAQEAANQALGHYREEAERRVEEANAALAQARRQAEDAEQRESALATHLANTEQRLEERSNALARSEVERDALAEQVTKLGANHHKLEAQLSRLQQQKEAASSDHQQALANLETQHRERLAQEEHRHESAEARLMGLLDEARRERQAAEKGHAARVSQLEKRQEQLERQIQEARALLGEEEKRHRETSWARSRAEEQSLTREHEQSLLQARIDEQKRLLEDQARRLRDLEAQLHRCLWQSPPENTEGPAVAEPSPETKGNTPKDAEPENNAPKDNEPGRTPD</sequence>
<feature type="compositionally biased region" description="Basic and acidic residues" evidence="1">
    <location>
        <begin position="111"/>
        <end position="120"/>
    </location>
</feature>
<feature type="region of interest" description="Disordered" evidence="1">
    <location>
        <begin position="106"/>
        <end position="141"/>
    </location>
</feature>
<dbReference type="InterPro" id="IPR021104">
    <property type="entry name" value="KfrA_DNA-bd_N"/>
</dbReference>
<feature type="region of interest" description="Disordered" evidence="1">
    <location>
        <begin position="315"/>
        <end position="360"/>
    </location>
</feature>
<accession>A0A2N7UEV4</accession>
<gene>
    <name evidence="3" type="ORF">C1H70_14215</name>
</gene>
<evidence type="ECO:0000259" key="2">
    <source>
        <dbReference type="Pfam" id="PF11740"/>
    </source>
</evidence>
<evidence type="ECO:0000256" key="1">
    <source>
        <dbReference type="SAM" id="MobiDB-lite"/>
    </source>
</evidence>
<reference evidence="3 4" key="1">
    <citation type="submission" date="2018-01" db="EMBL/GenBank/DDBJ databases">
        <title>Halomonas endophytica sp. nov., isolated from storage liquid in the stems of Populus euphratica.</title>
        <authorList>
            <person name="Chen C."/>
        </authorList>
    </citation>
    <scope>NUCLEOTIDE SEQUENCE [LARGE SCALE GENOMIC DNA]</scope>
    <source>
        <strain evidence="3 4">BZ-SZ-XJ27</strain>
    </source>
</reference>
<dbReference type="AlphaFoldDB" id="A0A2N7UEV4"/>
<feature type="domain" description="KfrA N-terminal DNA-binding" evidence="2">
    <location>
        <begin position="7"/>
        <end position="118"/>
    </location>
</feature>